<evidence type="ECO:0000313" key="3">
    <source>
        <dbReference type="Proteomes" id="UP000034207"/>
    </source>
</evidence>
<dbReference type="CDD" id="cd01483">
    <property type="entry name" value="E1_enzyme_family"/>
    <property type="match status" value="1"/>
</dbReference>
<name>A0A0G0P9U7_UNCC2</name>
<comment type="caution">
    <text evidence="2">The sequence shown here is derived from an EMBL/GenBank/DDBJ whole genome shotgun (WGS) entry which is preliminary data.</text>
</comment>
<dbReference type="InterPro" id="IPR000594">
    <property type="entry name" value="ThiF_NAD_FAD-bd"/>
</dbReference>
<dbReference type="InterPro" id="IPR045886">
    <property type="entry name" value="ThiF/MoeB/HesA"/>
</dbReference>
<dbReference type="Pfam" id="PF00899">
    <property type="entry name" value="ThiF"/>
    <property type="match status" value="1"/>
</dbReference>
<dbReference type="GO" id="GO:0061504">
    <property type="term" value="P:cyclic threonylcarbamoyladenosine biosynthetic process"/>
    <property type="evidence" value="ECO:0007669"/>
    <property type="project" value="TreeGrafter"/>
</dbReference>
<organism evidence="2 3">
    <name type="scientific">candidate division CPR2 bacterium GW2011_GWC2_39_10</name>
    <dbReference type="NCBI Taxonomy" id="1618345"/>
    <lineage>
        <taxon>Bacteria</taxon>
        <taxon>Bacteria division CPR2</taxon>
    </lineage>
</organism>
<evidence type="ECO:0000313" key="2">
    <source>
        <dbReference type="EMBL" id="KKQ94909.1"/>
    </source>
</evidence>
<sequence length="265" mass="29571">MSSEYSYDEIFQRNIGIFTPEEQEKIKNLKVAIAGAGGLGGPVAYILARLGVGEIRLADADKFEASNLNRQFGAYIDTIGKYKAEAISEELKRINPYLKVRFWNEFIDENNVDEFLDKTDVVIDAIDFFELKNEIILHLEARKRNLWVFTSQAAKEILSFTSFNPSGKSILDAIMINGTPDLRKAISFFFPVLPKGVTPEIIDNIIGTNQLHIASHATPPSIGSGYLVEEIIKVAIRGVAPLAEAPAIFIVDLEKMFIKKFEIGE</sequence>
<reference evidence="2 3" key="1">
    <citation type="journal article" date="2015" name="Nature">
        <title>rRNA introns, odd ribosomes, and small enigmatic genomes across a large radiation of phyla.</title>
        <authorList>
            <person name="Brown C.T."/>
            <person name="Hug L.A."/>
            <person name="Thomas B.C."/>
            <person name="Sharon I."/>
            <person name="Castelle C.J."/>
            <person name="Singh A."/>
            <person name="Wilkins M.J."/>
            <person name="Williams K.H."/>
            <person name="Banfield J.F."/>
        </authorList>
    </citation>
    <scope>NUCLEOTIDE SEQUENCE [LARGE SCALE GENOMIC DNA]</scope>
</reference>
<feature type="domain" description="THIF-type NAD/FAD binding fold" evidence="1">
    <location>
        <begin position="12"/>
        <end position="135"/>
    </location>
</feature>
<dbReference type="PANTHER" id="PTHR43267:SF1">
    <property type="entry name" value="TRNA THREONYLCARBAMOYLADENOSINE DEHYDRATASE"/>
    <property type="match status" value="1"/>
</dbReference>
<dbReference type="SUPFAM" id="SSF69572">
    <property type="entry name" value="Activating enzymes of the ubiquitin-like proteins"/>
    <property type="match status" value="1"/>
</dbReference>
<dbReference type="EMBL" id="LBVV01000006">
    <property type="protein sequence ID" value="KKQ94909.1"/>
    <property type="molecule type" value="Genomic_DNA"/>
</dbReference>
<evidence type="ECO:0000259" key="1">
    <source>
        <dbReference type="Pfam" id="PF00899"/>
    </source>
</evidence>
<dbReference type="Gene3D" id="3.40.50.720">
    <property type="entry name" value="NAD(P)-binding Rossmann-like Domain"/>
    <property type="match status" value="1"/>
</dbReference>
<dbReference type="STRING" id="1618345.UT18_C0006G0007"/>
<dbReference type="GO" id="GO:0061503">
    <property type="term" value="F:tRNA threonylcarbamoyladenosine dehydratase"/>
    <property type="evidence" value="ECO:0007669"/>
    <property type="project" value="TreeGrafter"/>
</dbReference>
<dbReference type="PANTHER" id="PTHR43267">
    <property type="entry name" value="TRNA THREONYLCARBAMOYLADENOSINE DEHYDRATASE"/>
    <property type="match status" value="1"/>
</dbReference>
<gene>
    <name evidence="2" type="ORF">UT18_C0006G0007</name>
</gene>
<protein>
    <recommendedName>
        <fullName evidence="1">THIF-type NAD/FAD binding fold domain-containing protein</fullName>
    </recommendedName>
</protein>
<dbReference type="GO" id="GO:0008641">
    <property type="term" value="F:ubiquitin-like modifier activating enzyme activity"/>
    <property type="evidence" value="ECO:0007669"/>
    <property type="project" value="InterPro"/>
</dbReference>
<proteinExistence type="predicted"/>
<dbReference type="InterPro" id="IPR035985">
    <property type="entry name" value="Ubiquitin-activating_enz"/>
</dbReference>
<dbReference type="Proteomes" id="UP000034207">
    <property type="component" value="Unassembled WGS sequence"/>
</dbReference>
<accession>A0A0G0P9U7</accession>
<dbReference type="AlphaFoldDB" id="A0A0G0P9U7"/>